<keyword evidence="2" id="KW-1185">Reference proteome</keyword>
<evidence type="ECO:0000313" key="1">
    <source>
        <dbReference type="EMBL" id="KAF0321842.1"/>
    </source>
</evidence>
<organism evidence="1 2">
    <name type="scientific">Colletotrichum asianum</name>
    <dbReference type="NCBI Taxonomy" id="702518"/>
    <lineage>
        <taxon>Eukaryota</taxon>
        <taxon>Fungi</taxon>
        <taxon>Dikarya</taxon>
        <taxon>Ascomycota</taxon>
        <taxon>Pezizomycotina</taxon>
        <taxon>Sordariomycetes</taxon>
        <taxon>Hypocreomycetidae</taxon>
        <taxon>Glomerellales</taxon>
        <taxon>Glomerellaceae</taxon>
        <taxon>Colletotrichum</taxon>
        <taxon>Colletotrichum gloeosporioides species complex</taxon>
    </lineage>
</organism>
<dbReference type="Proteomes" id="UP000434172">
    <property type="component" value="Unassembled WGS sequence"/>
</dbReference>
<comment type="caution">
    <text evidence="1">The sequence shown here is derived from an EMBL/GenBank/DDBJ whole genome shotgun (WGS) entry which is preliminary data.</text>
</comment>
<name>A0A8H3WBX0_9PEZI</name>
<accession>A0A8H3WBX0</accession>
<dbReference type="EMBL" id="WOWK01000067">
    <property type="protein sequence ID" value="KAF0321842.1"/>
    <property type="molecule type" value="Genomic_DNA"/>
</dbReference>
<evidence type="ECO:0000313" key="2">
    <source>
        <dbReference type="Proteomes" id="UP000434172"/>
    </source>
</evidence>
<protein>
    <submittedName>
        <fullName evidence="1">Uncharacterized protein</fullName>
    </submittedName>
</protein>
<gene>
    <name evidence="1" type="ORF">GQ607_010976</name>
</gene>
<proteinExistence type="predicted"/>
<sequence length="9" mass="921">MVSLSSKGL</sequence>
<reference evidence="1 2" key="1">
    <citation type="submission" date="2019-12" db="EMBL/GenBank/DDBJ databases">
        <title>A genome sequence resource for the geographically widespread anthracnose pathogen Colletotrichum asianum.</title>
        <authorList>
            <person name="Meng Y."/>
        </authorList>
    </citation>
    <scope>NUCLEOTIDE SEQUENCE [LARGE SCALE GENOMIC DNA]</scope>
    <source>
        <strain evidence="1 2">ICMP 18580</strain>
    </source>
</reference>